<accession>A0A2U9CAW3</accession>
<evidence type="ECO:0000313" key="2">
    <source>
        <dbReference type="Proteomes" id="UP000246464"/>
    </source>
</evidence>
<reference evidence="1 2" key="1">
    <citation type="submission" date="2017-12" db="EMBL/GenBank/DDBJ databases">
        <title>Integrating genomic resources of turbot (Scophthalmus maximus) in depth evaluation of genetic and physical mapping variation across individuals.</title>
        <authorList>
            <person name="Martinez P."/>
        </authorList>
    </citation>
    <scope>NUCLEOTIDE SEQUENCE [LARGE SCALE GENOMIC DNA]</scope>
</reference>
<dbReference type="AlphaFoldDB" id="A0A2U9CAW3"/>
<organism evidence="1 2">
    <name type="scientific">Scophthalmus maximus</name>
    <name type="common">Turbot</name>
    <name type="synonym">Psetta maxima</name>
    <dbReference type="NCBI Taxonomy" id="52904"/>
    <lineage>
        <taxon>Eukaryota</taxon>
        <taxon>Metazoa</taxon>
        <taxon>Chordata</taxon>
        <taxon>Craniata</taxon>
        <taxon>Vertebrata</taxon>
        <taxon>Euteleostomi</taxon>
        <taxon>Actinopterygii</taxon>
        <taxon>Neopterygii</taxon>
        <taxon>Teleostei</taxon>
        <taxon>Neoteleostei</taxon>
        <taxon>Acanthomorphata</taxon>
        <taxon>Carangaria</taxon>
        <taxon>Pleuronectiformes</taxon>
        <taxon>Pleuronectoidei</taxon>
        <taxon>Scophthalmidae</taxon>
        <taxon>Scophthalmus</taxon>
    </lineage>
</organism>
<gene>
    <name evidence="1" type="ORF">SMAX5B_015303</name>
</gene>
<name>A0A2U9CAW3_SCOMX</name>
<evidence type="ECO:0000313" key="1">
    <source>
        <dbReference type="EMBL" id="AWP13694.1"/>
    </source>
</evidence>
<keyword evidence="2" id="KW-1185">Reference proteome</keyword>
<protein>
    <submittedName>
        <fullName evidence="1">Uncharacterized protein</fullName>
    </submittedName>
</protein>
<proteinExistence type="predicted"/>
<sequence>MRKRIFNTISTVGGAVSAADRTETAGLRDDGSITEKQQDRLTYHHDITAAPFDLGAAPPESSDTDRR</sequence>
<dbReference type="Proteomes" id="UP000246464">
    <property type="component" value="Chromosome 14"/>
</dbReference>
<feature type="non-terminal residue" evidence="1">
    <location>
        <position position="67"/>
    </location>
</feature>
<dbReference type="EMBL" id="CP026256">
    <property type="protein sequence ID" value="AWP13694.1"/>
    <property type="molecule type" value="Genomic_DNA"/>
</dbReference>